<organism evidence="2 3">
    <name type="scientific">Hydrogenophaga electricum</name>
    <dbReference type="NCBI Taxonomy" id="1230953"/>
    <lineage>
        <taxon>Bacteria</taxon>
        <taxon>Pseudomonadati</taxon>
        <taxon>Pseudomonadota</taxon>
        <taxon>Betaproteobacteria</taxon>
        <taxon>Burkholderiales</taxon>
        <taxon>Comamonadaceae</taxon>
        <taxon>Hydrogenophaga</taxon>
    </lineage>
</organism>
<accession>A0ABQ6CCW8</accession>
<proteinExistence type="predicted"/>
<dbReference type="EMBL" id="BSPB01000045">
    <property type="protein sequence ID" value="GLS16146.1"/>
    <property type="molecule type" value="Genomic_DNA"/>
</dbReference>
<keyword evidence="3" id="KW-1185">Reference proteome</keyword>
<dbReference type="InterPro" id="IPR007076">
    <property type="entry name" value="TfoX_N"/>
</dbReference>
<evidence type="ECO:0000259" key="1">
    <source>
        <dbReference type="Pfam" id="PF04993"/>
    </source>
</evidence>
<evidence type="ECO:0000313" key="2">
    <source>
        <dbReference type="EMBL" id="GLS16146.1"/>
    </source>
</evidence>
<dbReference type="Proteomes" id="UP001156903">
    <property type="component" value="Unassembled WGS sequence"/>
</dbReference>
<feature type="domain" description="TfoX N-terminal" evidence="1">
    <location>
        <begin position="24"/>
        <end position="116"/>
    </location>
</feature>
<protein>
    <recommendedName>
        <fullName evidence="1">TfoX N-terminal domain-containing protein</fullName>
    </recommendedName>
</protein>
<dbReference type="Gene3D" id="3.30.1460.30">
    <property type="entry name" value="YgaC/TfoX-N like chaperone"/>
    <property type="match status" value="1"/>
</dbReference>
<evidence type="ECO:0000313" key="3">
    <source>
        <dbReference type="Proteomes" id="UP001156903"/>
    </source>
</evidence>
<dbReference type="SUPFAM" id="SSF159894">
    <property type="entry name" value="YgaC/TfoX-N like"/>
    <property type="match status" value="1"/>
</dbReference>
<name>A0ABQ6CCW8_9BURK</name>
<comment type="caution">
    <text evidence="2">The sequence shown here is derived from an EMBL/GenBank/DDBJ whole genome shotgun (WGS) entry which is preliminary data.</text>
</comment>
<reference evidence="3" key="1">
    <citation type="journal article" date="2019" name="Int. J. Syst. Evol. Microbiol.">
        <title>The Global Catalogue of Microorganisms (GCM) 10K type strain sequencing project: providing services to taxonomists for standard genome sequencing and annotation.</title>
        <authorList>
            <consortium name="The Broad Institute Genomics Platform"/>
            <consortium name="The Broad Institute Genome Sequencing Center for Infectious Disease"/>
            <person name="Wu L."/>
            <person name="Ma J."/>
        </authorList>
    </citation>
    <scope>NUCLEOTIDE SEQUENCE [LARGE SCALE GENOMIC DNA]</scope>
    <source>
        <strain evidence="3">NBRC 109341</strain>
    </source>
</reference>
<dbReference type="Pfam" id="PF04993">
    <property type="entry name" value="TfoX_N"/>
    <property type="match status" value="1"/>
</dbReference>
<sequence length="133" mass="14485">MRAGYDARMVTRPVTDPFALHACELLACLGPCKATRMFGGYGLSVDGMNVGIIAWDTLFLKTNADTEPTWLAAGARPFAYEAKGKTLRLHYHTPPDEALESPALMAPWARLALQAAVAARSTPPRRTRRSAAR</sequence>
<gene>
    <name evidence="2" type="ORF">GCM10007935_35860</name>
</gene>